<dbReference type="PANTHER" id="PTHR35891:SF2">
    <property type="entry name" value="THIOL:DISULFIDE INTERCHANGE PROTEIN DSBA"/>
    <property type="match status" value="1"/>
</dbReference>
<feature type="disulfide bond" description="Redox-active" evidence="8">
    <location>
        <begin position="65"/>
        <end position="68"/>
    </location>
</feature>
<evidence type="ECO:0000256" key="8">
    <source>
        <dbReference type="PIRSR" id="PIRSR001488-1"/>
    </source>
</evidence>
<feature type="domain" description="Thioredoxin" evidence="10">
    <location>
        <begin position="15"/>
        <end position="178"/>
    </location>
</feature>
<dbReference type="PIRSF" id="PIRSF001488">
    <property type="entry name" value="Tdi_protein"/>
    <property type="match status" value="1"/>
</dbReference>
<evidence type="ECO:0000256" key="2">
    <source>
        <dbReference type="ARBA" id="ARBA00005791"/>
    </source>
</evidence>
<dbReference type="PROSITE" id="PS51352">
    <property type="entry name" value="THIOREDOXIN_2"/>
    <property type="match status" value="1"/>
</dbReference>
<dbReference type="AlphaFoldDB" id="D4XL40"/>
<evidence type="ECO:0000259" key="10">
    <source>
        <dbReference type="PROSITE" id="PS51352"/>
    </source>
</evidence>
<feature type="chain" id="PRO_5003066079" description="Thiol:disulfide interchange protein" evidence="9">
    <location>
        <begin position="31"/>
        <end position="214"/>
    </location>
</feature>
<evidence type="ECO:0000313" key="11">
    <source>
        <dbReference type="EMBL" id="EFF84080.1"/>
    </source>
</evidence>
<evidence type="ECO:0000256" key="4">
    <source>
        <dbReference type="ARBA" id="ARBA00022764"/>
    </source>
</evidence>
<comment type="similarity">
    <text evidence="2">Belongs to the thioredoxin family. DsbA subfamily.</text>
</comment>
<sequence>MLRGKAQAMKKLVLSGLGAVALTFSMNAMAANFVEGKDYTVVANPGKTVAPAGQYEVREFFWYGCGHCYNLEPHMQTWLKKIPKDVYFLRTPAAMNKVWEQGARGYYVSEALGVRKRTHIPLFHAIHEGGQQIFDQASQAKFFARYGVPEQKFNSMFNSFPITAKIAESNQLAQQYQLTGVPAVVVNGKYVVQGEDAKVTQVVDFLLEKERKGK</sequence>
<evidence type="ECO:0000256" key="7">
    <source>
        <dbReference type="PIRNR" id="PIRNR001488"/>
    </source>
</evidence>
<keyword evidence="5 7" id="KW-1015">Disulfide bond</keyword>
<dbReference type="HOGENOM" id="CLU_088255_1_0_6"/>
<evidence type="ECO:0000313" key="12">
    <source>
        <dbReference type="Proteomes" id="UP000003085"/>
    </source>
</evidence>
<dbReference type="Pfam" id="PF01323">
    <property type="entry name" value="DSBA"/>
    <property type="match status" value="1"/>
</dbReference>
<dbReference type="InterPro" id="IPR036249">
    <property type="entry name" value="Thioredoxin-like_sf"/>
</dbReference>
<dbReference type="SUPFAM" id="SSF52833">
    <property type="entry name" value="Thioredoxin-like"/>
    <property type="match status" value="1"/>
</dbReference>
<evidence type="ECO:0000256" key="6">
    <source>
        <dbReference type="ARBA" id="ARBA00023284"/>
    </source>
</evidence>
<dbReference type="Proteomes" id="UP000003085">
    <property type="component" value="Unassembled WGS sequence"/>
</dbReference>
<proteinExistence type="inferred from homology"/>
<keyword evidence="4 7" id="KW-0574">Periplasm</keyword>
<accession>D4XL40</accession>
<dbReference type="Gene3D" id="3.40.30.10">
    <property type="entry name" value="Glutaredoxin"/>
    <property type="match status" value="1"/>
</dbReference>
<organism evidence="11 12">
    <name type="scientific">Acinetobacter haemolyticus ATCC 19194</name>
    <dbReference type="NCBI Taxonomy" id="707232"/>
    <lineage>
        <taxon>Bacteria</taxon>
        <taxon>Pseudomonadati</taxon>
        <taxon>Pseudomonadota</taxon>
        <taxon>Gammaproteobacteria</taxon>
        <taxon>Moraxellales</taxon>
        <taxon>Moraxellaceae</taxon>
        <taxon>Acinetobacter</taxon>
    </lineage>
</organism>
<dbReference type="InterPro" id="IPR023205">
    <property type="entry name" value="DsbA/DsbL"/>
</dbReference>
<dbReference type="GO" id="GO:0016491">
    <property type="term" value="F:oxidoreductase activity"/>
    <property type="evidence" value="ECO:0007669"/>
    <property type="project" value="InterPro"/>
</dbReference>
<protein>
    <recommendedName>
        <fullName evidence="7">Thiol:disulfide interchange protein</fullName>
    </recommendedName>
</protein>
<dbReference type="InterPro" id="IPR001853">
    <property type="entry name" value="DSBA-like_thioredoxin_dom"/>
</dbReference>
<feature type="signal peptide" evidence="9">
    <location>
        <begin position="1"/>
        <end position="30"/>
    </location>
</feature>
<evidence type="ECO:0000256" key="3">
    <source>
        <dbReference type="ARBA" id="ARBA00022729"/>
    </source>
</evidence>
<keyword evidence="3 9" id="KW-0732">Signal</keyword>
<gene>
    <name evidence="11" type="ORF">HMP0015_0432</name>
</gene>
<evidence type="ECO:0000256" key="1">
    <source>
        <dbReference type="ARBA" id="ARBA00004418"/>
    </source>
</evidence>
<dbReference type="EMBL" id="ADMT01000077">
    <property type="protein sequence ID" value="EFF84080.1"/>
    <property type="molecule type" value="Genomic_DNA"/>
</dbReference>
<dbReference type="GO" id="GO:0042597">
    <property type="term" value="C:periplasmic space"/>
    <property type="evidence" value="ECO:0007669"/>
    <property type="project" value="UniProtKB-SubCell"/>
</dbReference>
<reference evidence="12" key="1">
    <citation type="submission" date="2010-03" db="EMBL/GenBank/DDBJ databases">
        <title>Complete sequence of Mobiluncus curtisii ATCC 43063.</title>
        <authorList>
            <person name="Muzny D."/>
            <person name="Qin X."/>
            <person name="Deng J."/>
            <person name="Jiang H."/>
            <person name="Liu Y."/>
            <person name="Qu J."/>
            <person name="Song X.-Z."/>
            <person name="Zhang L."/>
            <person name="Thornton R."/>
            <person name="Coyle M."/>
            <person name="Francisco L."/>
            <person name="Jackson L."/>
            <person name="Javaid M."/>
            <person name="Korchina V."/>
            <person name="Kovar C."/>
            <person name="Mata R."/>
            <person name="Mathew T."/>
            <person name="Ngo R."/>
            <person name="Nguyen L."/>
            <person name="Nguyen N."/>
            <person name="Okwuonu G."/>
            <person name="Ongeri F."/>
            <person name="Pham C."/>
            <person name="Simmons D."/>
            <person name="Wilczek-Boney K."/>
            <person name="Hale W."/>
            <person name="Jakkamsetti A."/>
            <person name="Pham P."/>
            <person name="Ruth R."/>
            <person name="San Lucas F."/>
            <person name="Warren J."/>
            <person name="Zhang J."/>
            <person name="Zhao Z."/>
            <person name="Zhou C."/>
            <person name="Zhu D."/>
            <person name="Lee S."/>
            <person name="Bess C."/>
            <person name="Blankenburg K."/>
            <person name="Forbes L."/>
            <person name="Fu Q."/>
            <person name="Gubbala S."/>
            <person name="Hirani K."/>
            <person name="Jayaseelan J.C."/>
            <person name="Lara F."/>
            <person name="Munidasa M."/>
            <person name="Palculict T."/>
            <person name="Patil S."/>
            <person name="Pu L.-L."/>
            <person name="Saada N."/>
            <person name="Tang L."/>
            <person name="Weissenberger G."/>
            <person name="Zhu Y."/>
            <person name="Hemphill L."/>
            <person name="Shang Y."/>
            <person name="Youmans B."/>
            <person name="Ayvaz T."/>
            <person name="Ross M."/>
            <person name="Santibanez J."/>
            <person name="Aqrawi P."/>
            <person name="Gross S."/>
            <person name="Joshi V."/>
            <person name="Fowler G."/>
            <person name="Nazareth L."/>
            <person name="Reid J."/>
            <person name="Worley K."/>
            <person name="Petrosino J."/>
            <person name="Highlander S."/>
            <person name="Gibbs R."/>
            <person name="Gibbs R."/>
        </authorList>
    </citation>
    <scope>NUCLEOTIDE SEQUENCE [LARGE SCALE GENOMIC DNA]</scope>
    <source>
        <strain evidence="12">ATCC 19194</strain>
    </source>
</reference>
<evidence type="ECO:0000256" key="9">
    <source>
        <dbReference type="SAM" id="SignalP"/>
    </source>
</evidence>
<evidence type="ECO:0000256" key="5">
    <source>
        <dbReference type="ARBA" id="ARBA00023157"/>
    </source>
</evidence>
<comment type="subcellular location">
    <subcellularLocation>
        <location evidence="1 7">Periplasm</location>
    </subcellularLocation>
</comment>
<keyword evidence="6" id="KW-0676">Redox-active center</keyword>
<dbReference type="InterPro" id="IPR013766">
    <property type="entry name" value="Thioredoxin_domain"/>
</dbReference>
<dbReference type="PANTHER" id="PTHR35891">
    <property type="entry name" value="THIOL:DISULFIDE INTERCHANGE PROTEIN DSBA"/>
    <property type="match status" value="1"/>
</dbReference>
<name>D4XL40_ACIHA</name>
<dbReference type="InterPro" id="IPR050824">
    <property type="entry name" value="Thiol_disulfide_DsbA"/>
</dbReference>
<comment type="caution">
    <text evidence="11">The sequence shown here is derived from an EMBL/GenBank/DDBJ whole genome shotgun (WGS) entry which is preliminary data.</text>
</comment>
<dbReference type="CDD" id="cd03019">
    <property type="entry name" value="DsbA_DsbA"/>
    <property type="match status" value="1"/>
</dbReference>